<organism evidence="2 3">
    <name type="scientific">Fundidesulfovibrio magnetotacticus</name>
    <dbReference type="NCBI Taxonomy" id="2730080"/>
    <lineage>
        <taxon>Bacteria</taxon>
        <taxon>Pseudomonadati</taxon>
        <taxon>Thermodesulfobacteriota</taxon>
        <taxon>Desulfovibrionia</taxon>
        <taxon>Desulfovibrionales</taxon>
        <taxon>Desulfovibrionaceae</taxon>
        <taxon>Fundidesulfovibrio</taxon>
    </lineage>
</organism>
<evidence type="ECO:0000313" key="3">
    <source>
        <dbReference type="Proteomes" id="UP000494245"/>
    </source>
</evidence>
<protein>
    <submittedName>
        <fullName evidence="2">Uncharacterized protein</fullName>
    </submittedName>
</protein>
<gene>
    <name evidence="2" type="ORF">NNJEOMEG_00148</name>
</gene>
<feature type="transmembrane region" description="Helical" evidence="1">
    <location>
        <begin position="59"/>
        <end position="78"/>
    </location>
</feature>
<feature type="transmembrane region" description="Helical" evidence="1">
    <location>
        <begin position="84"/>
        <end position="103"/>
    </location>
</feature>
<name>A0A6V8LKW4_9BACT</name>
<reference evidence="2 3" key="1">
    <citation type="submission" date="2020-04" db="EMBL/GenBank/DDBJ databases">
        <authorList>
            <consortium name="Desulfovibrio sp. FSS-1 genome sequencing consortium"/>
            <person name="Shimoshige H."/>
            <person name="Kobayashi H."/>
            <person name="Maekawa T."/>
        </authorList>
    </citation>
    <scope>NUCLEOTIDE SEQUENCE [LARGE SCALE GENOMIC DNA]</scope>
    <source>
        <strain evidence="2 3">SIID29052-01</strain>
    </source>
</reference>
<reference evidence="2 3" key="2">
    <citation type="submission" date="2020-05" db="EMBL/GenBank/DDBJ databases">
        <title>Draft genome sequence of Desulfovibrio sp. strainFSS-1.</title>
        <authorList>
            <person name="Shimoshige H."/>
            <person name="Kobayashi H."/>
            <person name="Maekawa T."/>
        </authorList>
    </citation>
    <scope>NUCLEOTIDE SEQUENCE [LARGE SCALE GENOMIC DNA]</scope>
    <source>
        <strain evidence="2 3">SIID29052-01</strain>
    </source>
</reference>
<evidence type="ECO:0000313" key="2">
    <source>
        <dbReference type="EMBL" id="GFK92324.1"/>
    </source>
</evidence>
<dbReference type="AlphaFoldDB" id="A0A6V8LKW4"/>
<keyword evidence="1" id="KW-1133">Transmembrane helix</keyword>
<dbReference type="Proteomes" id="UP000494245">
    <property type="component" value="Unassembled WGS sequence"/>
</dbReference>
<keyword evidence="1" id="KW-0812">Transmembrane</keyword>
<evidence type="ECO:0000256" key="1">
    <source>
        <dbReference type="SAM" id="Phobius"/>
    </source>
</evidence>
<comment type="caution">
    <text evidence="2">The sequence shown here is derived from an EMBL/GenBank/DDBJ whole genome shotgun (WGS) entry which is preliminary data.</text>
</comment>
<sequence>MASLHVLERPTGALPAARRYAPLDLAPVVSRPESAPRTTALPEQAVQPRGVTRRQWRSVAKTALGVGLGALALTGFGGSRALKVHTALGLAFVALSLWHVSLYKPHKKNCA</sequence>
<accession>A0A6V8LKW4</accession>
<dbReference type="EMBL" id="BLTE01000001">
    <property type="protein sequence ID" value="GFK92324.1"/>
    <property type="molecule type" value="Genomic_DNA"/>
</dbReference>
<keyword evidence="3" id="KW-1185">Reference proteome</keyword>
<proteinExistence type="predicted"/>
<keyword evidence="1" id="KW-0472">Membrane</keyword>